<reference evidence="3 5" key="2">
    <citation type="submission" date="2018-08" db="EMBL/GenBank/DDBJ databases">
        <title>Genomic Encyclopedia of Archaeal and Bacterial Type Strains, Phase II (KMG-II): from individual species to whole genera.</title>
        <authorList>
            <person name="Goeker M."/>
        </authorList>
    </citation>
    <scope>NUCLEOTIDE SEQUENCE [LARGE SCALE GENOMIC DNA]</scope>
    <source>
        <strain evidence="3 5">DSM 2261</strain>
    </source>
</reference>
<dbReference type="EMBL" id="QUMU01000003">
    <property type="protein sequence ID" value="REG34624.1"/>
    <property type="molecule type" value="Genomic_DNA"/>
</dbReference>
<dbReference type="RefSeq" id="WP_047861969.1">
    <property type="nucleotide sequence ID" value="NZ_CP011509.1"/>
</dbReference>
<evidence type="ECO:0000259" key="1">
    <source>
        <dbReference type="Pfam" id="PF09995"/>
    </source>
</evidence>
<evidence type="ECO:0000313" key="4">
    <source>
        <dbReference type="Proteomes" id="UP000035579"/>
    </source>
</evidence>
<evidence type="ECO:0000313" key="5">
    <source>
        <dbReference type="Proteomes" id="UP000256345"/>
    </source>
</evidence>
<dbReference type="PANTHER" id="PTHR37539">
    <property type="entry name" value="SECRETED PROTEIN-RELATED"/>
    <property type="match status" value="1"/>
</dbReference>
<organism evidence="2 4">
    <name type="scientific">Archangium gephyra</name>
    <dbReference type="NCBI Taxonomy" id="48"/>
    <lineage>
        <taxon>Bacteria</taxon>
        <taxon>Pseudomonadati</taxon>
        <taxon>Myxococcota</taxon>
        <taxon>Myxococcia</taxon>
        <taxon>Myxococcales</taxon>
        <taxon>Cystobacterineae</taxon>
        <taxon>Archangiaceae</taxon>
        <taxon>Archangium</taxon>
    </lineage>
</organism>
<evidence type="ECO:0000313" key="3">
    <source>
        <dbReference type="EMBL" id="REG34624.1"/>
    </source>
</evidence>
<dbReference type="GO" id="GO:0016491">
    <property type="term" value="F:oxidoreductase activity"/>
    <property type="evidence" value="ECO:0007669"/>
    <property type="project" value="InterPro"/>
</dbReference>
<sequence>MFPERYVHLEQARRQFGNRVERLGAMLGEGDPLADEAAAVLSTLPPPRREEVLRQLTAGVLPSSTPEPLLRLSEHIHHVPFWVDDERCDRGGAAFLRTGIFGGFVLAFRSLVMGYCSPAGNKPLAFSGRLKTAAPRRLSETSHFVEAVCLRGGMRPGAPGFAAAVRVRLMHAQVRRLLEGSPRWNARAWGTPINQLDMAGTVMLFSLEVVDGLRRLGVQLSPEEVEELLHLWRYTGYVLGVREELLPATEAEARTIWQLITLTQELPDEDARALADALLQSPRLQARTPEELSRAERAVEIGYAISRHLIGDTYADALGYPRNAWGLVVPLLRVVVSNTSSLLRRVPGVDMLALNAGMTYWRKAVSMGLAGADATYDMPEHLPG</sequence>
<gene>
    <name evidence="2" type="ORF">AA314_03440</name>
    <name evidence="3" type="ORF">ATI61_103530</name>
</gene>
<feature type="domain" description="ER-bound oxygenase mpaB/mpaB'/Rubber oxygenase catalytic" evidence="1">
    <location>
        <begin position="103"/>
        <end position="324"/>
    </location>
</feature>
<dbReference type="PANTHER" id="PTHR37539:SF1">
    <property type="entry name" value="ER-BOUND OXYGENASE MPAB_MPAB'_RUBBER OXYGENASE CATALYTIC DOMAIN-CONTAINING PROTEIN"/>
    <property type="match status" value="1"/>
</dbReference>
<name>A0AAC8Q6I4_9BACT</name>
<proteinExistence type="predicted"/>
<protein>
    <submittedName>
        <fullName evidence="3">Uncharacterized protein DUF2236</fullName>
    </submittedName>
</protein>
<evidence type="ECO:0000313" key="2">
    <source>
        <dbReference type="EMBL" id="AKJ01814.1"/>
    </source>
</evidence>
<dbReference type="Pfam" id="PF09995">
    <property type="entry name" value="MPAB_Lcp_cat"/>
    <property type="match status" value="1"/>
</dbReference>
<dbReference type="InterPro" id="IPR037473">
    <property type="entry name" value="Lcp-like"/>
</dbReference>
<keyword evidence="5" id="KW-1185">Reference proteome</keyword>
<dbReference type="EMBL" id="CP011509">
    <property type="protein sequence ID" value="AKJ01814.1"/>
    <property type="molecule type" value="Genomic_DNA"/>
</dbReference>
<dbReference type="KEGG" id="age:AA314_03440"/>
<reference evidence="2 4" key="1">
    <citation type="submission" date="2015-05" db="EMBL/GenBank/DDBJ databases">
        <title>Genome assembly of Archangium gephyra DSM 2261.</title>
        <authorList>
            <person name="Sharma G."/>
            <person name="Subramanian S."/>
        </authorList>
    </citation>
    <scope>NUCLEOTIDE SEQUENCE [LARGE SCALE GENOMIC DNA]</scope>
    <source>
        <strain evidence="2 4">DSM 2261</strain>
    </source>
</reference>
<accession>A0AAC8Q6I4</accession>
<dbReference type="Proteomes" id="UP000256345">
    <property type="component" value="Unassembled WGS sequence"/>
</dbReference>
<dbReference type="InterPro" id="IPR018713">
    <property type="entry name" value="MPAB/Lcp_cat_dom"/>
</dbReference>
<dbReference type="AlphaFoldDB" id="A0AAC8Q6I4"/>
<dbReference type="Proteomes" id="UP000035579">
    <property type="component" value="Chromosome"/>
</dbReference>